<accession>A0A2T1A613</accession>
<organism evidence="4 5">
    <name type="scientific">Antricoccus suffuscus</name>
    <dbReference type="NCBI Taxonomy" id="1629062"/>
    <lineage>
        <taxon>Bacteria</taxon>
        <taxon>Bacillati</taxon>
        <taxon>Actinomycetota</taxon>
        <taxon>Actinomycetes</taxon>
        <taxon>Geodermatophilales</taxon>
        <taxon>Antricoccaceae</taxon>
        <taxon>Antricoccus</taxon>
    </lineage>
</organism>
<dbReference type="PANTHER" id="PTHR30055:SF226">
    <property type="entry name" value="HTH-TYPE TRANSCRIPTIONAL REGULATOR PKSA"/>
    <property type="match status" value="1"/>
</dbReference>
<proteinExistence type="predicted"/>
<protein>
    <submittedName>
        <fullName evidence="4">TetR family transcriptional regulator</fullName>
    </submittedName>
</protein>
<keyword evidence="5" id="KW-1185">Reference proteome</keyword>
<dbReference type="SUPFAM" id="SSF46689">
    <property type="entry name" value="Homeodomain-like"/>
    <property type="match status" value="1"/>
</dbReference>
<dbReference type="GO" id="GO:0000976">
    <property type="term" value="F:transcription cis-regulatory region binding"/>
    <property type="evidence" value="ECO:0007669"/>
    <property type="project" value="TreeGrafter"/>
</dbReference>
<evidence type="ECO:0000313" key="5">
    <source>
        <dbReference type="Proteomes" id="UP000237752"/>
    </source>
</evidence>
<dbReference type="InterPro" id="IPR050109">
    <property type="entry name" value="HTH-type_TetR-like_transc_reg"/>
</dbReference>
<dbReference type="Pfam" id="PF00440">
    <property type="entry name" value="TetR_N"/>
    <property type="match status" value="1"/>
</dbReference>
<dbReference type="AlphaFoldDB" id="A0A2T1A613"/>
<dbReference type="Proteomes" id="UP000237752">
    <property type="component" value="Unassembled WGS sequence"/>
</dbReference>
<keyword evidence="1 2" id="KW-0238">DNA-binding</keyword>
<name>A0A2T1A613_9ACTN</name>
<dbReference type="Gene3D" id="1.10.357.10">
    <property type="entry name" value="Tetracycline Repressor, domain 2"/>
    <property type="match status" value="1"/>
</dbReference>
<dbReference type="InterPro" id="IPR009057">
    <property type="entry name" value="Homeodomain-like_sf"/>
</dbReference>
<dbReference type="SUPFAM" id="SSF48498">
    <property type="entry name" value="Tetracyclin repressor-like, C-terminal domain"/>
    <property type="match status" value="1"/>
</dbReference>
<dbReference type="EMBL" id="PVUE01000001">
    <property type="protein sequence ID" value="PRZ44053.1"/>
    <property type="molecule type" value="Genomic_DNA"/>
</dbReference>
<dbReference type="InterPro" id="IPR001647">
    <property type="entry name" value="HTH_TetR"/>
</dbReference>
<dbReference type="GO" id="GO:0003700">
    <property type="term" value="F:DNA-binding transcription factor activity"/>
    <property type="evidence" value="ECO:0007669"/>
    <property type="project" value="TreeGrafter"/>
</dbReference>
<dbReference type="PRINTS" id="PR00455">
    <property type="entry name" value="HTHTETR"/>
</dbReference>
<dbReference type="InterPro" id="IPR036271">
    <property type="entry name" value="Tet_transcr_reg_TetR-rel_C_sf"/>
</dbReference>
<dbReference type="PROSITE" id="PS50977">
    <property type="entry name" value="HTH_TETR_2"/>
    <property type="match status" value="1"/>
</dbReference>
<comment type="caution">
    <text evidence="4">The sequence shown here is derived from an EMBL/GenBank/DDBJ whole genome shotgun (WGS) entry which is preliminary data.</text>
</comment>
<sequence length="201" mass="21963">MTTRDDQREQTRARILDAAVTTLLESGYSGVSTLAVQKAAKVSRGALLHHFATRADLSAALVEHLVERNETAVRSALSDLPTDLDPVARATRALYDALSRPAFQAELELWAAARTDPELQAALRTAERRAGLDLRRVVDVAFGAAYTSNPAYPLVADLTIALLRGLAISRVLRQTDAHARQLIDDWASLARQIFQHEIVAS</sequence>
<gene>
    <name evidence="4" type="ORF">CLV47_101177</name>
</gene>
<dbReference type="RefSeq" id="WP_106347110.1">
    <property type="nucleotide sequence ID" value="NZ_PVUE01000001.1"/>
</dbReference>
<feature type="DNA-binding region" description="H-T-H motif" evidence="2">
    <location>
        <begin position="32"/>
        <end position="51"/>
    </location>
</feature>
<evidence type="ECO:0000313" key="4">
    <source>
        <dbReference type="EMBL" id="PRZ44053.1"/>
    </source>
</evidence>
<evidence type="ECO:0000256" key="2">
    <source>
        <dbReference type="PROSITE-ProRule" id="PRU00335"/>
    </source>
</evidence>
<dbReference type="OrthoDB" id="4538622at2"/>
<evidence type="ECO:0000256" key="1">
    <source>
        <dbReference type="ARBA" id="ARBA00023125"/>
    </source>
</evidence>
<reference evidence="4 5" key="1">
    <citation type="submission" date="2018-03" db="EMBL/GenBank/DDBJ databases">
        <title>Genomic Encyclopedia of Archaeal and Bacterial Type Strains, Phase II (KMG-II): from individual species to whole genera.</title>
        <authorList>
            <person name="Goeker M."/>
        </authorList>
    </citation>
    <scope>NUCLEOTIDE SEQUENCE [LARGE SCALE GENOMIC DNA]</scope>
    <source>
        <strain evidence="4 5">DSM 100065</strain>
    </source>
</reference>
<dbReference type="PANTHER" id="PTHR30055">
    <property type="entry name" value="HTH-TYPE TRANSCRIPTIONAL REGULATOR RUTR"/>
    <property type="match status" value="1"/>
</dbReference>
<evidence type="ECO:0000259" key="3">
    <source>
        <dbReference type="PROSITE" id="PS50977"/>
    </source>
</evidence>
<feature type="domain" description="HTH tetR-type" evidence="3">
    <location>
        <begin position="9"/>
        <end position="69"/>
    </location>
</feature>